<gene>
    <name evidence="2" type="ORF">FSB_LOCUS54346</name>
</gene>
<feature type="domain" description="MULE transposase" evidence="1">
    <location>
        <begin position="331"/>
        <end position="404"/>
    </location>
</feature>
<accession>A0A2N9IQ85</accession>
<protein>
    <recommendedName>
        <fullName evidence="1">MULE transposase domain-containing protein</fullName>
    </recommendedName>
</protein>
<dbReference type="PANTHER" id="PTHR31973:SF195">
    <property type="entry name" value="MUDR FAMILY TRANSPOSASE"/>
    <property type="match status" value="1"/>
</dbReference>
<evidence type="ECO:0000313" key="2">
    <source>
        <dbReference type="EMBL" id="SPD26464.1"/>
    </source>
</evidence>
<name>A0A2N9IQ85_FAGSY</name>
<dbReference type="AlphaFoldDB" id="A0A2N9IQ85"/>
<evidence type="ECO:0000259" key="1">
    <source>
        <dbReference type="Pfam" id="PF10551"/>
    </source>
</evidence>
<proteinExistence type="predicted"/>
<dbReference type="InterPro" id="IPR018289">
    <property type="entry name" value="MULE_transposase_dom"/>
</dbReference>
<sequence length="620" mass="72228">MAPTMYIVYLRFNGEIIYGQNGAEYQGPQMKFIRVHRGISFVELETKIFNALQLDNQSQSYNSYIPLSSRGIELYISVEDCVGEGAEPLTKDYGDGLEAEDCVGEDVQQMTVDDTACFTQPSTVGGCTPQLHEIPTSVEDCGPSTRHEYVPLEVNPLHGVHDMMMVEFTVDDEEENTDYDNDTYFDDDDNDAYFDDDDNDAYFDDDDDETTDVHNDEVDDVVPSLKPKSSSFTTNTWDNINDTSLNDEVTPLDSWDKKQELRKWLIFKSKIEVHNGCSWRMRVCMRSTHGFWEITKYNGPHTCRHPNIRKDGKLLPKFMKALIDSNPGTQVEWETYWSANAVMEKESKDTWRWFLRCLKKHVTKDRELCIILDRHRGILSAVTRKKLQPLNAYHRFCLRHLASNFNTRFHDKRLKNMIMRVGQHNQLRKFNATMDSIKHYNKDAVEILDNETDVEKWTLAKDDGRRYGAMTTNLSECFNGVLKAQLTSGQEFITLVMEIFEKWSEKASLHRVIEFNRDEACASQHINEYQYIDPFYSLIEILACYQLHFQPMKDAPYWEEDPNLPILQADPRLVQQRGRLKSTRLRNEMDWRENQHKQSCGLCNKNGHNRRKCPNAISHQ</sequence>
<organism evidence="2">
    <name type="scientific">Fagus sylvatica</name>
    <name type="common">Beechnut</name>
    <dbReference type="NCBI Taxonomy" id="28930"/>
    <lineage>
        <taxon>Eukaryota</taxon>
        <taxon>Viridiplantae</taxon>
        <taxon>Streptophyta</taxon>
        <taxon>Embryophyta</taxon>
        <taxon>Tracheophyta</taxon>
        <taxon>Spermatophyta</taxon>
        <taxon>Magnoliopsida</taxon>
        <taxon>eudicotyledons</taxon>
        <taxon>Gunneridae</taxon>
        <taxon>Pentapetalae</taxon>
        <taxon>rosids</taxon>
        <taxon>fabids</taxon>
        <taxon>Fagales</taxon>
        <taxon>Fagaceae</taxon>
        <taxon>Fagus</taxon>
    </lineage>
</organism>
<dbReference type="Pfam" id="PF10551">
    <property type="entry name" value="MULE"/>
    <property type="match status" value="1"/>
</dbReference>
<dbReference type="PANTHER" id="PTHR31973">
    <property type="entry name" value="POLYPROTEIN, PUTATIVE-RELATED"/>
    <property type="match status" value="1"/>
</dbReference>
<reference evidence="2" key="1">
    <citation type="submission" date="2018-02" db="EMBL/GenBank/DDBJ databases">
        <authorList>
            <person name="Cohen D.B."/>
            <person name="Kent A.D."/>
        </authorList>
    </citation>
    <scope>NUCLEOTIDE SEQUENCE</scope>
</reference>
<dbReference type="EMBL" id="OIVN01006158">
    <property type="protein sequence ID" value="SPD26464.1"/>
    <property type="molecule type" value="Genomic_DNA"/>
</dbReference>